<dbReference type="Proteomes" id="UP000523007">
    <property type="component" value="Unassembled WGS sequence"/>
</dbReference>
<evidence type="ECO:0000256" key="1">
    <source>
        <dbReference type="SAM" id="MobiDB-lite"/>
    </source>
</evidence>
<evidence type="ECO:0000313" key="3">
    <source>
        <dbReference type="Proteomes" id="UP000523007"/>
    </source>
</evidence>
<evidence type="ECO:0008006" key="4">
    <source>
        <dbReference type="Google" id="ProtNLM"/>
    </source>
</evidence>
<keyword evidence="3" id="KW-1185">Reference proteome</keyword>
<proteinExistence type="predicted"/>
<protein>
    <recommendedName>
        <fullName evidence="4">Tail assembly chaperone</fullName>
    </recommendedName>
</protein>
<organism evidence="2 3">
    <name type="scientific">Lipingzhangella halophila</name>
    <dbReference type="NCBI Taxonomy" id="1783352"/>
    <lineage>
        <taxon>Bacteria</taxon>
        <taxon>Bacillati</taxon>
        <taxon>Actinomycetota</taxon>
        <taxon>Actinomycetes</taxon>
        <taxon>Streptosporangiales</taxon>
        <taxon>Nocardiopsidaceae</taxon>
        <taxon>Lipingzhangella</taxon>
    </lineage>
</organism>
<reference evidence="2 3" key="1">
    <citation type="submission" date="2020-08" db="EMBL/GenBank/DDBJ databases">
        <title>Sequencing the genomes of 1000 actinobacteria strains.</title>
        <authorList>
            <person name="Klenk H.-P."/>
        </authorList>
    </citation>
    <scope>NUCLEOTIDE SEQUENCE [LARGE SCALE GENOMIC DNA]</scope>
    <source>
        <strain evidence="2 3">DSM 102030</strain>
    </source>
</reference>
<dbReference type="RefSeq" id="WP_184578660.1">
    <property type="nucleotide sequence ID" value="NZ_JACHJT010000001.1"/>
</dbReference>
<dbReference type="EMBL" id="JACHJT010000001">
    <property type="protein sequence ID" value="MBB4931843.1"/>
    <property type="molecule type" value="Genomic_DNA"/>
</dbReference>
<dbReference type="AlphaFoldDB" id="A0A7W7W2W0"/>
<comment type="caution">
    <text evidence="2">The sequence shown here is derived from an EMBL/GenBank/DDBJ whole genome shotgun (WGS) entry which is preliminary data.</text>
</comment>
<accession>A0A7W7W2W0</accession>
<name>A0A7W7W2W0_9ACTN</name>
<evidence type="ECO:0000313" key="2">
    <source>
        <dbReference type="EMBL" id="MBB4931843.1"/>
    </source>
</evidence>
<feature type="region of interest" description="Disordered" evidence="1">
    <location>
        <begin position="1"/>
        <end position="27"/>
    </location>
</feature>
<gene>
    <name evidence="2" type="ORF">F4561_002663</name>
</gene>
<feature type="compositionally biased region" description="Low complexity" evidence="1">
    <location>
        <begin position="1"/>
        <end position="14"/>
    </location>
</feature>
<sequence>MTQKKATSPKAAPKPVEPAQGAIDVGGLPDFQHAQVSEALAEERTFATRDGSEFTFKPQEDWSYRCEQAAARGDIPTWARGALKDPGQADDLLDAPGRDVGRILQFFIDQSGVSRGEGSSSSES</sequence>